<dbReference type="RefSeq" id="WP_016747863.1">
    <property type="nucleotide sequence ID" value="NZ_CP059319.1"/>
</dbReference>
<dbReference type="Proteomes" id="UP000664914">
    <property type="component" value="Chromosome"/>
</dbReference>
<feature type="region of interest" description="Disordered" evidence="1">
    <location>
        <begin position="41"/>
        <end position="85"/>
    </location>
</feature>
<evidence type="ECO:0008006" key="5">
    <source>
        <dbReference type="Google" id="ProtNLM"/>
    </source>
</evidence>
<evidence type="ECO:0000256" key="2">
    <source>
        <dbReference type="SAM" id="SignalP"/>
    </source>
</evidence>
<reference evidence="3" key="1">
    <citation type="submission" date="2020-07" db="EMBL/GenBank/DDBJ databases">
        <authorList>
            <person name="Camacho E."/>
        </authorList>
    </citation>
    <scope>NUCLEOTIDE SEQUENCE</scope>
    <source>
        <strain evidence="3">MPO218</strain>
    </source>
</reference>
<sequence length="85" mass="9578">MILHPTLRATAILAGALSLAGCVSTAKTVVTAPFKAVGQGVDWATTSQEEADRNRGREMRKQEERDRKERKRAEKEARRQQQRDD</sequence>
<evidence type="ECO:0000256" key="1">
    <source>
        <dbReference type="SAM" id="MobiDB-lite"/>
    </source>
</evidence>
<evidence type="ECO:0000313" key="3">
    <source>
        <dbReference type="EMBL" id="QTH22047.1"/>
    </source>
</evidence>
<keyword evidence="2" id="KW-0732">Signal</keyword>
<feature type="signal peptide" evidence="2">
    <location>
        <begin position="1"/>
        <end position="20"/>
    </location>
</feature>
<accession>A0A975HE65</accession>
<reference evidence="3" key="2">
    <citation type="submission" date="2021-04" db="EMBL/GenBank/DDBJ databases">
        <title>Isolation and genomic analysis of the ibuprofen-degrading bacterium Sphingomonas strain MPO218.</title>
        <authorList>
            <person name="Aulestia M."/>
            <person name="Flores A."/>
            <person name="Mangas E.L."/>
            <person name="Perez-Pulido A.J."/>
            <person name="Santero E."/>
            <person name="Camacho E.M."/>
        </authorList>
    </citation>
    <scope>NUCLEOTIDE SEQUENCE</scope>
    <source>
        <strain evidence="3">MPO218</strain>
    </source>
</reference>
<dbReference type="AlphaFoldDB" id="A0A975HE65"/>
<protein>
    <recommendedName>
        <fullName evidence="5">Lipoprotein</fullName>
    </recommendedName>
</protein>
<organism evidence="3 4">
    <name type="scientific">Rhizorhabdus wittichii</name>
    <dbReference type="NCBI Taxonomy" id="160791"/>
    <lineage>
        <taxon>Bacteria</taxon>
        <taxon>Pseudomonadati</taxon>
        <taxon>Pseudomonadota</taxon>
        <taxon>Alphaproteobacteria</taxon>
        <taxon>Sphingomonadales</taxon>
        <taxon>Sphingomonadaceae</taxon>
        <taxon>Rhizorhabdus</taxon>
    </lineage>
</organism>
<evidence type="ECO:0000313" key="4">
    <source>
        <dbReference type="Proteomes" id="UP000664914"/>
    </source>
</evidence>
<name>A0A975HE65_9SPHN</name>
<proteinExistence type="predicted"/>
<dbReference type="EMBL" id="CP059319">
    <property type="protein sequence ID" value="QTH22047.1"/>
    <property type="molecule type" value="Genomic_DNA"/>
</dbReference>
<gene>
    <name evidence="3" type="ORF">HRJ34_00435</name>
</gene>
<feature type="chain" id="PRO_5037800526" description="Lipoprotein" evidence="2">
    <location>
        <begin position="21"/>
        <end position="85"/>
    </location>
</feature>
<feature type="compositionally biased region" description="Basic and acidic residues" evidence="1">
    <location>
        <begin position="50"/>
        <end position="85"/>
    </location>
</feature>